<evidence type="ECO:0000313" key="10">
    <source>
        <dbReference type="Proteomes" id="UP001445335"/>
    </source>
</evidence>
<dbReference type="GO" id="GO:0022857">
    <property type="term" value="F:transmembrane transporter activity"/>
    <property type="evidence" value="ECO:0007669"/>
    <property type="project" value="InterPro"/>
</dbReference>
<feature type="transmembrane region" description="Helical" evidence="7">
    <location>
        <begin position="199"/>
        <end position="219"/>
    </location>
</feature>
<dbReference type="Gene3D" id="1.20.1250.20">
    <property type="entry name" value="MFS general substrate transporter like domains"/>
    <property type="match status" value="2"/>
</dbReference>
<evidence type="ECO:0000313" key="9">
    <source>
        <dbReference type="EMBL" id="KAK9837411.1"/>
    </source>
</evidence>
<keyword evidence="2" id="KW-0813">Transport</keyword>
<feature type="transmembrane region" description="Helical" evidence="7">
    <location>
        <begin position="35"/>
        <end position="52"/>
    </location>
</feature>
<dbReference type="EMBL" id="JALJOU010000021">
    <property type="protein sequence ID" value="KAK9837411.1"/>
    <property type="molecule type" value="Genomic_DNA"/>
</dbReference>
<evidence type="ECO:0000256" key="4">
    <source>
        <dbReference type="ARBA" id="ARBA00022989"/>
    </source>
</evidence>
<name>A0AAW1RVI5_9CHLO</name>
<proteinExistence type="predicted"/>
<feature type="transmembrane region" description="Helical" evidence="7">
    <location>
        <begin position="326"/>
        <end position="346"/>
    </location>
</feature>
<dbReference type="Pfam" id="PF07690">
    <property type="entry name" value="MFS_1"/>
    <property type="match status" value="2"/>
</dbReference>
<sequence>MDSAKLYGAGLEDVRTAAVGARAERAEVDRVARKVYWGLLPLLTVMGVFIYLDRSNLSFISGQIIPALGLTSTDYGLGSGLPYLGYVVANIPSSIIVTHVGAPTWLAALMLAWGVVSACTAAVRTRAQFFCIRVLLGITEAGCFPGAWYHLSLFLDDMQLNFAFACVLAGAATAQVIGGPLASGLLLLDGMHGLYGWQWVFLVEGVATAAFGVVLFFGLPRSPTSAWCLSPAERAALSARRATEREVAERRDPSGGTTARALSDWRNWYIGAAMLLTQCGNVALMYFLPLLLRNALYGPDAAPVPPGALTAGDSHAHELARQASRIALITLALYFATMVSQVVTAWNSKRTNERRWHMTIPLLLGGVALMATEVAFARLGFIPGYLVLIVAGGGLVAYNGPVSSLPATYLHGTARAPAYGIVNSVTAMGGLLGPYLAGALSKNGTDYSTPLLTLGAFVLAAAIMLFAFPTYQRPLDDSVSIAESGEMTPSLSKREASGSLDDVPRRVSSA</sequence>
<evidence type="ECO:0000256" key="7">
    <source>
        <dbReference type="SAM" id="Phobius"/>
    </source>
</evidence>
<evidence type="ECO:0000256" key="3">
    <source>
        <dbReference type="ARBA" id="ARBA00022692"/>
    </source>
</evidence>
<dbReference type="InterPro" id="IPR020846">
    <property type="entry name" value="MFS_dom"/>
</dbReference>
<feature type="transmembrane region" description="Helical" evidence="7">
    <location>
        <begin position="268"/>
        <end position="288"/>
    </location>
</feature>
<protein>
    <recommendedName>
        <fullName evidence="8">Major facilitator superfamily (MFS) profile domain-containing protein</fullName>
    </recommendedName>
</protein>
<evidence type="ECO:0000259" key="8">
    <source>
        <dbReference type="PROSITE" id="PS50850"/>
    </source>
</evidence>
<feature type="transmembrane region" description="Helical" evidence="7">
    <location>
        <begin position="104"/>
        <end position="123"/>
    </location>
</feature>
<dbReference type="SUPFAM" id="SSF103473">
    <property type="entry name" value="MFS general substrate transporter"/>
    <property type="match status" value="1"/>
</dbReference>
<dbReference type="PANTHER" id="PTHR43791">
    <property type="entry name" value="PERMEASE-RELATED"/>
    <property type="match status" value="1"/>
</dbReference>
<keyword evidence="10" id="KW-1185">Reference proteome</keyword>
<dbReference type="PROSITE" id="PS50850">
    <property type="entry name" value="MFS"/>
    <property type="match status" value="1"/>
</dbReference>
<dbReference type="PANTHER" id="PTHR43791:SF36">
    <property type="entry name" value="TRANSPORTER, PUTATIVE (AFU_ORTHOLOGUE AFUA_6G08340)-RELATED"/>
    <property type="match status" value="1"/>
</dbReference>
<feature type="transmembrane region" description="Helical" evidence="7">
    <location>
        <begin position="130"/>
        <end position="150"/>
    </location>
</feature>
<evidence type="ECO:0000256" key="6">
    <source>
        <dbReference type="SAM" id="MobiDB-lite"/>
    </source>
</evidence>
<feature type="transmembrane region" description="Helical" evidence="7">
    <location>
        <begin position="381"/>
        <end position="398"/>
    </location>
</feature>
<accession>A0AAW1RVI5</accession>
<comment type="caution">
    <text evidence="9">The sequence shown here is derived from an EMBL/GenBank/DDBJ whole genome shotgun (WGS) entry which is preliminary data.</text>
</comment>
<evidence type="ECO:0000256" key="5">
    <source>
        <dbReference type="ARBA" id="ARBA00023136"/>
    </source>
</evidence>
<reference evidence="9 10" key="1">
    <citation type="journal article" date="2024" name="Nat. Commun.">
        <title>Phylogenomics reveals the evolutionary origins of lichenization in chlorophyte algae.</title>
        <authorList>
            <person name="Puginier C."/>
            <person name="Libourel C."/>
            <person name="Otte J."/>
            <person name="Skaloud P."/>
            <person name="Haon M."/>
            <person name="Grisel S."/>
            <person name="Petersen M."/>
            <person name="Berrin J.G."/>
            <person name="Delaux P.M."/>
            <person name="Dal Grande F."/>
            <person name="Keller J."/>
        </authorList>
    </citation>
    <scope>NUCLEOTIDE SEQUENCE [LARGE SCALE GENOMIC DNA]</scope>
    <source>
        <strain evidence="9 10">SAG 245.80</strain>
    </source>
</reference>
<dbReference type="AlphaFoldDB" id="A0AAW1RVI5"/>
<feature type="domain" description="Major facilitator superfamily (MFS) profile" evidence="8">
    <location>
        <begin position="39"/>
        <end position="473"/>
    </location>
</feature>
<dbReference type="InterPro" id="IPR011701">
    <property type="entry name" value="MFS"/>
</dbReference>
<dbReference type="Proteomes" id="UP001445335">
    <property type="component" value="Unassembled WGS sequence"/>
</dbReference>
<keyword evidence="4 7" id="KW-1133">Transmembrane helix</keyword>
<organism evidence="9 10">
    <name type="scientific">Elliptochloris bilobata</name>
    <dbReference type="NCBI Taxonomy" id="381761"/>
    <lineage>
        <taxon>Eukaryota</taxon>
        <taxon>Viridiplantae</taxon>
        <taxon>Chlorophyta</taxon>
        <taxon>core chlorophytes</taxon>
        <taxon>Trebouxiophyceae</taxon>
        <taxon>Trebouxiophyceae incertae sedis</taxon>
        <taxon>Elliptochloris clade</taxon>
        <taxon>Elliptochloris</taxon>
    </lineage>
</organism>
<evidence type="ECO:0000256" key="1">
    <source>
        <dbReference type="ARBA" id="ARBA00004141"/>
    </source>
</evidence>
<dbReference type="InterPro" id="IPR036259">
    <property type="entry name" value="MFS_trans_sf"/>
</dbReference>
<gene>
    <name evidence="9" type="ORF">WJX81_000610</name>
</gene>
<feature type="region of interest" description="Disordered" evidence="6">
    <location>
        <begin position="484"/>
        <end position="510"/>
    </location>
</feature>
<evidence type="ECO:0000256" key="2">
    <source>
        <dbReference type="ARBA" id="ARBA00022448"/>
    </source>
</evidence>
<feature type="transmembrane region" description="Helical" evidence="7">
    <location>
        <begin position="418"/>
        <end position="437"/>
    </location>
</feature>
<comment type="subcellular location">
    <subcellularLocation>
        <location evidence="1">Membrane</location>
        <topology evidence="1">Multi-pass membrane protein</topology>
    </subcellularLocation>
</comment>
<dbReference type="GO" id="GO:0016020">
    <property type="term" value="C:membrane"/>
    <property type="evidence" value="ECO:0007669"/>
    <property type="project" value="UniProtKB-SubCell"/>
</dbReference>
<keyword evidence="3 7" id="KW-0812">Transmembrane</keyword>
<keyword evidence="5 7" id="KW-0472">Membrane</keyword>
<feature type="transmembrane region" description="Helical" evidence="7">
    <location>
        <begin position="449"/>
        <end position="468"/>
    </location>
</feature>